<dbReference type="PANTHER" id="PTHR45526">
    <property type="entry name" value="TRANSCRIPTIONAL REGULATORY PROTEIN DPIA"/>
    <property type="match status" value="1"/>
</dbReference>
<dbReference type="InterPro" id="IPR051271">
    <property type="entry name" value="2C-system_Tx_regulators"/>
</dbReference>
<evidence type="ECO:0000313" key="11">
    <source>
        <dbReference type="EMBL" id="AZU64346.1"/>
    </source>
</evidence>
<keyword evidence="3 9" id="KW-0597">Phosphoprotein</keyword>
<feature type="domain" description="Response regulatory" evidence="10">
    <location>
        <begin position="5"/>
        <end position="121"/>
    </location>
</feature>
<evidence type="ECO:0000256" key="4">
    <source>
        <dbReference type="ARBA" id="ARBA00023012"/>
    </source>
</evidence>
<evidence type="ECO:0000256" key="8">
    <source>
        <dbReference type="ARBA" id="ARBA00023163"/>
    </source>
</evidence>
<keyword evidence="6" id="KW-0238">DNA-binding</keyword>
<dbReference type="RefSeq" id="WP_127489066.1">
    <property type="nucleotide sequence ID" value="NZ_CP022572.1"/>
</dbReference>
<keyword evidence="7" id="KW-0010">Activator</keyword>
<evidence type="ECO:0000313" key="12">
    <source>
        <dbReference type="Proteomes" id="UP000282892"/>
    </source>
</evidence>
<dbReference type="GO" id="GO:0003677">
    <property type="term" value="F:DNA binding"/>
    <property type="evidence" value="ECO:0007669"/>
    <property type="project" value="UniProtKB-KW"/>
</dbReference>
<name>A0A3Q9QYC7_9BACI</name>
<evidence type="ECO:0000259" key="10">
    <source>
        <dbReference type="PROSITE" id="PS50110"/>
    </source>
</evidence>
<gene>
    <name evidence="11" type="ORF">CHR53_25655</name>
</gene>
<dbReference type="SMART" id="SM00448">
    <property type="entry name" value="REC"/>
    <property type="match status" value="1"/>
</dbReference>
<dbReference type="InterPro" id="IPR036390">
    <property type="entry name" value="WH_DNA-bd_sf"/>
</dbReference>
<dbReference type="InterPro" id="IPR001789">
    <property type="entry name" value="Sig_transdc_resp-reg_receiver"/>
</dbReference>
<dbReference type="PANTHER" id="PTHR45526:SF1">
    <property type="entry name" value="TRANSCRIPTIONAL REGULATORY PROTEIN DCUR-RELATED"/>
    <property type="match status" value="1"/>
</dbReference>
<keyword evidence="4" id="KW-0902">Two-component regulatory system</keyword>
<dbReference type="EMBL" id="CP022572">
    <property type="protein sequence ID" value="AZU64346.1"/>
    <property type="molecule type" value="Genomic_DNA"/>
</dbReference>
<evidence type="ECO:0000256" key="3">
    <source>
        <dbReference type="ARBA" id="ARBA00022553"/>
    </source>
</evidence>
<evidence type="ECO:0000256" key="6">
    <source>
        <dbReference type="ARBA" id="ARBA00023125"/>
    </source>
</evidence>
<dbReference type="GO" id="GO:0003700">
    <property type="term" value="F:DNA-binding transcription factor activity"/>
    <property type="evidence" value="ECO:0007669"/>
    <property type="project" value="InterPro"/>
</dbReference>
<reference evidence="11 12" key="1">
    <citation type="submission" date="2017-07" db="EMBL/GenBank/DDBJ databases">
        <title>The complete genome sequence of Bacillus mesonae strain H20-5, an efficient strain improving plant abiotic stress resistance.</title>
        <authorList>
            <person name="Kim S.Y."/>
            <person name="Song H."/>
            <person name="Sang M.K."/>
            <person name="Weon H.-Y."/>
            <person name="Song J."/>
        </authorList>
    </citation>
    <scope>NUCLEOTIDE SEQUENCE [LARGE SCALE GENOMIC DNA]</scope>
    <source>
        <strain evidence="11 12">H20-5</strain>
    </source>
</reference>
<evidence type="ECO:0000256" key="7">
    <source>
        <dbReference type="ARBA" id="ARBA00023159"/>
    </source>
</evidence>
<organism evidence="11 12">
    <name type="scientific">Neobacillus mesonae</name>
    <dbReference type="NCBI Taxonomy" id="1193713"/>
    <lineage>
        <taxon>Bacteria</taxon>
        <taxon>Bacillati</taxon>
        <taxon>Bacillota</taxon>
        <taxon>Bacilli</taxon>
        <taxon>Bacillales</taxon>
        <taxon>Bacillaceae</taxon>
        <taxon>Neobacillus</taxon>
    </lineage>
</organism>
<dbReference type="Pfam" id="PF20714">
    <property type="entry name" value="HTH_64"/>
    <property type="match status" value="1"/>
</dbReference>
<dbReference type="InterPro" id="IPR048714">
    <property type="entry name" value="DpiA-like_HTH"/>
</dbReference>
<keyword evidence="2" id="KW-0963">Cytoplasm</keyword>
<evidence type="ECO:0000256" key="1">
    <source>
        <dbReference type="ARBA" id="ARBA00004496"/>
    </source>
</evidence>
<dbReference type="InterPro" id="IPR011006">
    <property type="entry name" value="CheY-like_superfamily"/>
</dbReference>
<sequence length="222" mass="25074">MNKISVFIVEDEPIVLEVNIGFLEKMDEFSLIGMSTSGKDALEKIKKLKPKLVLLDMFLPDISGLDVLVQLRTERIPSDIIMITAARDAGTIQEVMRLGAIDYLVKPFRFQRFQQSLQNYCKMVGKIESLQMLNQEDIDKWLGNSENGIDLPKGLNEFTMKQILLGLGSAEPPITAEQLGQNLGMARVTVRKYLDFLAGKDKVQIELQYGNVGRPTKYYSLK</sequence>
<dbReference type="GO" id="GO:0000156">
    <property type="term" value="F:phosphorelay response regulator activity"/>
    <property type="evidence" value="ECO:0007669"/>
    <property type="project" value="TreeGrafter"/>
</dbReference>
<dbReference type="InterPro" id="IPR024187">
    <property type="entry name" value="Sig_transdc_resp-reg_cit/mal"/>
</dbReference>
<dbReference type="OrthoDB" id="9759232at2"/>
<dbReference type="Pfam" id="PF00072">
    <property type="entry name" value="Response_reg"/>
    <property type="match status" value="1"/>
</dbReference>
<dbReference type="SUPFAM" id="SSF46785">
    <property type="entry name" value="Winged helix' DNA-binding domain"/>
    <property type="match status" value="1"/>
</dbReference>
<dbReference type="Proteomes" id="UP000282892">
    <property type="component" value="Chromosome"/>
</dbReference>
<dbReference type="AlphaFoldDB" id="A0A3Q9QYC7"/>
<keyword evidence="5" id="KW-0805">Transcription regulation</keyword>
<keyword evidence="8" id="KW-0804">Transcription</keyword>
<dbReference type="PROSITE" id="PS50110">
    <property type="entry name" value="RESPONSE_REGULATORY"/>
    <property type="match status" value="1"/>
</dbReference>
<evidence type="ECO:0000256" key="2">
    <source>
        <dbReference type="ARBA" id="ARBA00022490"/>
    </source>
</evidence>
<dbReference type="STRING" id="1193713.GCA_001636315_02031"/>
<proteinExistence type="predicted"/>
<comment type="subcellular location">
    <subcellularLocation>
        <location evidence="1">Cytoplasm</location>
    </subcellularLocation>
</comment>
<dbReference type="KEGG" id="nmk:CHR53_25655"/>
<feature type="modified residue" description="4-aspartylphosphate" evidence="9">
    <location>
        <position position="56"/>
    </location>
</feature>
<dbReference type="Gene3D" id="3.40.50.2300">
    <property type="match status" value="1"/>
</dbReference>
<evidence type="ECO:0000256" key="9">
    <source>
        <dbReference type="PROSITE-ProRule" id="PRU00169"/>
    </source>
</evidence>
<protein>
    <submittedName>
        <fullName evidence="11">Two-component system response regulator</fullName>
    </submittedName>
</protein>
<dbReference type="PIRSF" id="PIRSF006171">
    <property type="entry name" value="RR_citrat_malat"/>
    <property type="match status" value="1"/>
</dbReference>
<keyword evidence="12" id="KW-1185">Reference proteome</keyword>
<dbReference type="SUPFAM" id="SSF52172">
    <property type="entry name" value="CheY-like"/>
    <property type="match status" value="1"/>
</dbReference>
<accession>A0A3Q9QYC7</accession>
<dbReference type="GO" id="GO:0005737">
    <property type="term" value="C:cytoplasm"/>
    <property type="evidence" value="ECO:0007669"/>
    <property type="project" value="UniProtKB-SubCell"/>
</dbReference>
<evidence type="ECO:0000256" key="5">
    <source>
        <dbReference type="ARBA" id="ARBA00023015"/>
    </source>
</evidence>